<dbReference type="SUPFAM" id="SSF52058">
    <property type="entry name" value="L domain-like"/>
    <property type="match status" value="1"/>
</dbReference>
<dbReference type="Gene3D" id="3.80.10.10">
    <property type="entry name" value="Ribonuclease Inhibitor"/>
    <property type="match status" value="2"/>
</dbReference>
<dbReference type="AlphaFoldDB" id="A0A1Y2B5W4"/>
<dbReference type="FunFam" id="3.80.10.10:FF:000453">
    <property type="entry name" value="Leucine-rich receptor-like protein kinase family protein"/>
    <property type="match status" value="1"/>
</dbReference>
<name>A0A1Y2B5W4_9FUNG</name>
<dbReference type="GO" id="GO:0016020">
    <property type="term" value="C:membrane"/>
    <property type="evidence" value="ECO:0007669"/>
    <property type="project" value="UniProtKB-SubCell"/>
</dbReference>
<dbReference type="Pfam" id="PF00560">
    <property type="entry name" value="LRR_1"/>
    <property type="match status" value="1"/>
</dbReference>
<dbReference type="EMBL" id="MCGO01000084">
    <property type="protein sequence ID" value="ORY30124.1"/>
    <property type="molecule type" value="Genomic_DNA"/>
</dbReference>
<reference evidence="10 11" key="1">
    <citation type="submission" date="2016-07" db="EMBL/GenBank/DDBJ databases">
        <title>Pervasive Adenine N6-methylation of Active Genes in Fungi.</title>
        <authorList>
            <consortium name="DOE Joint Genome Institute"/>
            <person name="Mondo S.J."/>
            <person name="Dannebaum R.O."/>
            <person name="Kuo R.C."/>
            <person name="Labutti K."/>
            <person name="Haridas S."/>
            <person name="Kuo A."/>
            <person name="Salamov A."/>
            <person name="Ahrendt S.R."/>
            <person name="Lipzen A."/>
            <person name="Sullivan W."/>
            <person name="Andreopoulos W.B."/>
            <person name="Clum A."/>
            <person name="Lindquist E."/>
            <person name="Daum C."/>
            <person name="Ramamoorthy G.K."/>
            <person name="Gryganskyi A."/>
            <person name="Culley D."/>
            <person name="Magnuson J.K."/>
            <person name="James T.Y."/>
            <person name="O'Malley M.A."/>
            <person name="Stajich J.E."/>
            <person name="Spatafora J.W."/>
            <person name="Visel A."/>
            <person name="Grigoriev I.V."/>
        </authorList>
    </citation>
    <scope>NUCLEOTIDE SEQUENCE [LARGE SCALE GENOMIC DNA]</scope>
    <source>
        <strain evidence="10 11">JEL800</strain>
    </source>
</reference>
<dbReference type="InterPro" id="IPR052592">
    <property type="entry name" value="LRR-RLK"/>
</dbReference>
<evidence type="ECO:0000256" key="2">
    <source>
        <dbReference type="ARBA" id="ARBA00022614"/>
    </source>
</evidence>
<evidence type="ECO:0000313" key="11">
    <source>
        <dbReference type="Proteomes" id="UP000193642"/>
    </source>
</evidence>
<proteinExistence type="predicted"/>
<dbReference type="PANTHER" id="PTHR48054">
    <property type="entry name" value="RECEPTOR KINASE-LIKE PROTEIN XA21"/>
    <property type="match status" value="1"/>
</dbReference>
<dbReference type="GO" id="GO:0006952">
    <property type="term" value="P:defense response"/>
    <property type="evidence" value="ECO:0007669"/>
    <property type="project" value="UniProtKB-ARBA"/>
</dbReference>
<evidence type="ECO:0000256" key="4">
    <source>
        <dbReference type="ARBA" id="ARBA00022729"/>
    </source>
</evidence>
<keyword evidence="8" id="KW-0325">Glycoprotein</keyword>
<keyword evidence="2" id="KW-0433">Leucine-rich repeat</keyword>
<organism evidence="10 11">
    <name type="scientific">Rhizoclosmatium globosum</name>
    <dbReference type="NCBI Taxonomy" id="329046"/>
    <lineage>
        <taxon>Eukaryota</taxon>
        <taxon>Fungi</taxon>
        <taxon>Fungi incertae sedis</taxon>
        <taxon>Chytridiomycota</taxon>
        <taxon>Chytridiomycota incertae sedis</taxon>
        <taxon>Chytridiomycetes</taxon>
        <taxon>Chytridiales</taxon>
        <taxon>Chytriomycetaceae</taxon>
        <taxon>Rhizoclosmatium</taxon>
    </lineage>
</organism>
<protein>
    <submittedName>
        <fullName evidence="10">L domain-like protein</fullName>
    </submittedName>
</protein>
<keyword evidence="6" id="KW-1133">Transmembrane helix</keyword>
<keyword evidence="4" id="KW-0732">Signal</keyword>
<gene>
    <name evidence="10" type="ORF">BCR33DRAFT_792748</name>
</gene>
<feature type="domain" description="Disease resistance R13L4/SHOC-2-like LRR" evidence="9">
    <location>
        <begin position="217"/>
        <end position="316"/>
    </location>
</feature>
<comment type="caution">
    <text evidence="10">The sequence shown here is derived from an EMBL/GenBank/DDBJ whole genome shotgun (WGS) entry which is preliminary data.</text>
</comment>
<evidence type="ECO:0000256" key="7">
    <source>
        <dbReference type="ARBA" id="ARBA00023136"/>
    </source>
</evidence>
<comment type="subcellular location">
    <subcellularLocation>
        <location evidence="1">Membrane</location>
        <topology evidence="1">Single-pass membrane protein</topology>
    </subcellularLocation>
</comment>
<accession>A0A1Y2B5W4</accession>
<keyword evidence="3" id="KW-0812">Transmembrane</keyword>
<dbReference type="InterPro" id="IPR055414">
    <property type="entry name" value="LRR_R13L4/SHOC2-like"/>
</dbReference>
<evidence type="ECO:0000256" key="8">
    <source>
        <dbReference type="ARBA" id="ARBA00023180"/>
    </source>
</evidence>
<keyword evidence="5" id="KW-0677">Repeat</keyword>
<dbReference type="InterPro" id="IPR032675">
    <property type="entry name" value="LRR_dom_sf"/>
</dbReference>
<dbReference type="PANTHER" id="PTHR48054:SF69">
    <property type="entry name" value="LEUCINE-RICH REPEAT-CONTAINING N-TERMINAL PLANT-TYPE DOMAIN-CONTAINING PROTEIN"/>
    <property type="match status" value="1"/>
</dbReference>
<dbReference type="GO" id="GO:0009791">
    <property type="term" value="P:post-embryonic development"/>
    <property type="evidence" value="ECO:0007669"/>
    <property type="project" value="UniProtKB-ARBA"/>
</dbReference>
<dbReference type="PRINTS" id="PR00019">
    <property type="entry name" value="LEURICHRPT"/>
</dbReference>
<keyword evidence="11" id="KW-1185">Reference proteome</keyword>
<keyword evidence="7" id="KW-0472">Membrane</keyword>
<evidence type="ECO:0000256" key="5">
    <source>
        <dbReference type="ARBA" id="ARBA00022737"/>
    </source>
</evidence>
<dbReference type="OrthoDB" id="1053178at2759"/>
<evidence type="ECO:0000259" key="9">
    <source>
        <dbReference type="Pfam" id="PF23598"/>
    </source>
</evidence>
<dbReference type="Proteomes" id="UP000193642">
    <property type="component" value="Unassembled WGS sequence"/>
</dbReference>
<evidence type="ECO:0000256" key="6">
    <source>
        <dbReference type="ARBA" id="ARBA00022989"/>
    </source>
</evidence>
<dbReference type="GO" id="GO:0051707">
    <property type="term" value="P:response to other organism"/>
    <property type="evidence" value="ECO:0007669"/>
    <property type="project" value="UniProtKB-ARBA"/>
</dbReference>
<evidence type="ECO:0000256" key="3">
    <source>
        <dbReference type="ARBA" id="ARBA00022692"/>
    </source>
</evidence>
<evidence type="ECO:0000313" key="10">
    <source>
        <dbReference type="EMBL" id="ORY30124.1"/>
    </source>
</evidence>
<dbReference type="InterPro" id="IPR001611">
    <property type="entry name" value="Leu-rich_rpt"/>
</dbReference>
<sequence length="340" mass="38244">MISSLVEAIAGLSLHDNVADLSTAKSPFENADIDVILQIFGWIHPSKVFKYRRLNRRINQLLLTNHFAVLNLQYLELTVTRKPAIYHQRNACLLSDMEIVFFFAPPSFQSVYASRALSNEDALEWEVDSKCRNKVPIPSAIWELSKLTRLQLLGGCFSIPPDIVKLVNLKHLDLNRGYYAGTIPAEIWQLGSLETLYLASCSLNGELSKDVAKLVNLKVLNLAGNRYLGGSIPCEIGTMSRLTDLNLSSCNFSGMIPREIGALLNLKTLDLSNNQVSGKVPPEICDLTNLELLSLNNNKLSGVFPQEFRNLTKIRRCNLEKNLELTYDLKELLAYLYRSR</sequence>
<dbReference type="Pfam" id="PF23598">
    <property type="entry name" value="LRR_14"/>
    <property type="match status" value="1"/>
</dbReference>
<evidence type="ECO:0000256" key="1">
    <source>
        <dbReference type="ARBA" id="ARBA00004167"/>
    </source>
</evidence>